<evidence type="ECO:0000313" key="1">
    <source>
        <dbReference type="EMBL" id="KAL2714779.1"/>
    </source>
</evidence>
<dbReference type="AlphaFoldDB" id="A0ABD2A2B9"/>
<evidence type="ECO:0000313" key="2">
    <source>
        <dbReference type="Proteomes" id="UP001607302"/>
    </source>
</evidence>
<accession>A0ABD2A2B9</accession>
<comment type="caution">
    <text evidence="1">The sequence shown here is derived from an EMBL/GenBank/DDBJ whole genome shotgun (WGS) entry which is preliminary data.</text>
</comment>
<name>A0ABD2A2B9_VESSQ</name>
<keyword evidence="2" id="KW-1185">Reference proteome</keyword>
<gene>
    <name evidence="1" type="ORF">V1478_015964</name>
</gene>
<protein>
    <submittedName>
        <fullName evidence="1">Uncharacterized protein</fullName>
    </submittedName>
</protein>
<dbReference type="Proteomes" id="UP001607302">
    <property type="component" value="Unassembled WGS sequence"/>
</dbReference>
<dbReference type="EMBL" id="JAUDFV010000156">
    <property type="protein sequence ID" value="KAL2714779.1"/>
    <property type="molecule type" value="Genomic_DNA"/>
</dbReference>
<reference evidence="1 2" key="1">
    <citation type="journal article" date="2024" name="Ann. Entomol. Soc. Am.">
        <title>Genomic analyses of the southern and eastern yellowjacket wasps (Hymenoptera: Vespidae) reveal evolutionary signatures of social life.</title>
        <authorList>
            <person name="Catto M.A."/>
            <person name="Caine P.B."/>
            <person name="Orr S.E."/>
            <person name="Hunt B.G."/>
            <person name="Goodisman M.A.D."/>
        </authorList>
    </citation>
    <scope>NUCLEOTIDE SEQUENCE [LARGE SCALE GENOMIC DNA]</scope>
    <source>
        <strain evidence="1">233</strain>
        <tissue evidence="1">Head and thorax</tissue>
    </source>
</reference>
<proteinExistence type="predicted"/>
<organism evidence="1 2">
    <name type="scientific">Vespula squamosa</name>
    <name type="common">Southern yellow jacket</name>
    <name type="synonym">Wasp</name>
    <dbReference type="NCBI Taxonomy" id="30214"/>
    <lineage>
        <taxon>Eukaryota</taxon>
        <taxon>Metazoa</taxon>
        <taxon>Ecdysozoa</taxon>
        <taxon>Arthropoda</taxon>
        <taxon>Hexapoda</taxon>
        <taxon>Insecta</taxon>
        <taxon>Pterygota</taxon>
        <taxon>Neoptera</taxon>
        <taxon>Endopterygota</taxon>
        <taxon>Hymenoptera</taxon>
        <taxon>Apocrita</taxon>
        <taxon>Aculeata</taxon>
        <taxon>Vespoidea</taxon>
        <taxon>Vespidae</taxon>
        <taxon>Vespinae</taxon>
        <taxon>Vespula</taxon>
    </lineage>
</organism>
<sequence length="86" mass="9762">MINGKCKISISSFGNIDHTTLYLRCSCIMLKYIILRADYIKVRDAVRLSTRSEINVFLLTASSIEFIRGSRCETVSDLILSNSLLR</sequence>